<evidence type="ECO:0000256" key="2">
    <source>
        <dbReference type="ARBA" id="ARBA00004613"/>
    </source>
</evidence>
<dbReference type="PANTHER" id="PTHR21248:SF12">
    <property type="entry name" value="CARDIOLIPIN SYNTHASE C"/>
    <property type="match status" value="1"/>
</dbReference>
<comment type="function">
    <text evidence="1">Could be a virulence factor.</text>
</comment>
<dbReference type="PANTHER" id="PTHR21248">
    <property type="entry name" value="CARDIOLIPIN SYNTHASE"/>
    <property type="match status" value="1"/>
</dbReference>
<name>A0ABW3IK00_9RHOB</name>
<evidence type="ECO:0000256" key="4">
    <source>
        <dbReference type="ARBA" id="ARBA00022525"/>
    </source>
</evidence>
<protein>
    <recommendedName>
        <fullName evidence="3">Phospholipase D</fullName>
    </recommendedName>
    <alternativeName>
        <fullName evidence="5">Choline phosphatase</fullName>
    </alternativeName>
</protein>
<evidence type="ECO:0000256" key="1">
    <source>
        <dbReference type="ARBA" id="ARBA00003145"/>
    </source>
</evidence>
<dbReference type="InterPro" id="IPR025202">
    <property type="entry name" value="PLD-like_dom"/>
</dbReference>
<feature type="domain" description="PLD phosphodiesterase" evidence="6">
    <location>
        <begin position="184"/>
        <end position="211"/>
    </location>
</feature>
<organism evidence="7 8">
    <name type="scientific">Tropicimonas aquimaris</name>
    <dbReference type="NCBI Taxonomy" id="914152"/>
    <lineage>
        <taxon>Bacteria</taxon>
        <taxon>Pseudomonadati</taxon>
        <taxon>Pseudomonadota</taxon>
        <taxon>Alphaproteobacteria</taxon>
        <taxon>Rhodobacterales</taxon>
        <taxon>Roseobacteraceae</taxon>
        <taxon>Tropicimonas</taxon>
    </lineage>
</organism>
<keyword evidence="4" id="KW-0964">Secreted</keyword>
<dbReference type="CDD" id="cd09113">
    <property type="entry name" value="PLDc_ymdC_like_2"/>
    <property type="match status" value="1"/>
</dbReference>
<accession>A0ABW3IK00</accession>
<dbReference type="Pfam" id="PF13091">
    <property type="entry name" value="PLDc_2"/>
    <property type="match status" value="2"/>
</dbReference>
<evidence type="ECO:0000256" key="3">
    <source>
        <dbReference type="ARBA" id="ARBA00018392"/>
    </source>
</evidence>
<keyword evidence="8" id="KW-1185">Reference proteome</keyword>
<comment type="caution">
    <text evidence="7">The sequence shown here is derived from an EMBL/GenBank/DDBJ whole genome shotgun (WGS) entry which is preliminary data.</text>
</comment>
<gene>
    <name evidence="7" type="ORF">ACFQ2S_01945</name>
</gene>
<sequence>MNLTRRMAGGAVTAAKWRRALRRLFEAIVILTLGGLLMACASRPASYTKTVTRAVSEPSGTFLSRRADALGDPHDGRSGIRLVSDGPEALALRLILAEKAERSIDAQYYLLHNDASGHLFAWSLLQAADRGVRVRLLLDDMDVAQYDAMSAALDRHPNIDIRLFNPFRRGLGKNIASVFEFDRVNRRMHNKSMTFDNTVTLVGGRNIGDEYFAAREDSNYNDLDVLAAGPIAQDVSAAFDEYWNSSYAVPAQVVVGDRGEPLTLDEARARLAGLAETARRSPYGNALNHAIRDGVTSRDIGLDWVPATLISDPIEKASGRSGQEDFVAARIRPLLDAAEEELHVSSAYFVPRKNGVDLLSGISARGVEVQILTNSLASTDVVPVYGHYARSRKEMLEAGIRLWELRPDTERADRESLGLGLSNSSLHTKAFAIDGRYLFVGSFNWDPRSVWINNEMGVLIDSEPLSREAVAMFRANIARSAYEVRLDEGGNVAWLARGEDGTIVVHRQVPASTPWEVFVSKVYGTLPIGSQL</sequence>
<evidence type="ECO:0000313" key="7">
    <source>
        <dbReference type="EMBL" id="MFD0978401.1"/>
    </source>
</evidence>
<reference evidence="8" key="1">
    <citation type="journal article" date="2019" name="Int. J. Syst. Evol. Microbiol.">
        <title>The Global Catalogue of Microorganisms (GCM) 10K type strain sequencing project: providing services to taxonomists for standard genome sequencing and annotation.</title>
        <authorList>
            <consortium name="The Broad Institute Genomics Platform"/>
            <consortium name="The Broad Institute Genome Sequencing Center for Infectious Disease"/>
            <person name="Wu L."/>
            <person name="Ma J."/>
        </authorList>
    </citation>
    <scope>NUCLEOTIDE SEQUENCE [LARGE SCALE GENOMIC DNA]</scope>
    <source>
        <strain evidence="8">CCUG 60524</strain>
    </source>
</reference>
<evidence type="ECO:0000259" key="6">
    <source>
        <dbReference type="PROSITE" id="PS50035"/>
    </source>
</evidence>
<dbReference type="InterPro" id="IPR001736">
    <property type="entry name" value="PLipase_D/transphosphatidylase"/>
</dbReference>
<dbReference type="EMBL" id="JBHTJT010000006">
    <property type="protein sequence ID" value="MFD0978401.1"/>
    <property type="molecule type" value="Genomic_DNA"/>
</dbReference>
<comment type="subcellular location">
    <subcellularLocation>
        <location evidence="2">Secreted</location>
    </subcellularLocation>
</comment>
<dbReference type="Gene3D" id="3.30.870.10">
    <property type="entry name" value="Endonuclease Chain A"/>
    <property type="match status" value="2"/>
</dbReference>
<evidence type="ECO:0000313" key="8">
    <source>
        <dbReference type="Proteomes" id="UP001597108"/>
    </source>
</evidence>
<dbReference type="PROSITE" id="PS50035">
    <property type="entry name" value="PLD"/>
    <property type="match status" value="2"/>
</dbReference>
<dbReference type="SUPFAM" id="SSF56024">
    <property type="entry name" value="Phospholipase D/nuclease"/>
    <property type="match status" value="2"/>
</dbReference>
<dbReference type="RefSeq" id="WP_386072260.1">
    <property type="nucleotide sequence ID" value="NZ_JBHTJT010000006.1"/>
</dbReference>
<dbReference type="Proteomes" id="UP001597108">
    <property type="component" value="Unassembled WGS sequence"/>
</dbReference>
<proteinExistence type="predicted"/>
<feature type="domain" description="PLD phosphodiesterase" evidence="6">
    <location>
        <begin position="422"/>
        <end position="449"/>
    </location>
</feature>
<dbReference type="CDD" id="cd09111">
    <property type="entry name" value="PLDc_ymdC_like_1"/>
    <property type="match status" value="1"/>
</dbReference>
<evidence type="ECO:0000256" key="5">
    <source>
        <dbReference type="ARBA" id="ARBA00029594"/>
    </source>
</evidence>
<dbReference type="SMART" id="SM00155">
    <property type="entry name" value="PLDc"/>
    <property type="match status" value="2"/>
</dbReference>